<dbReference type="Proteomes" id="UP000712600">
    <property type="component" value="Unassembled WGS sequence"/>
</dbReference>
<evidence type="ECO:0000313" key="1">
    <source>
        <dbReference type="EMBL" id="KAF3554223.1"/>
    </source>
</evidence>
<accession>A0A8S9QP68</accession>
<sequence length="241" mass="26932">MLVPAGPGPKPQVIPLQSLVPAGPRLKPQVRPLQSLVPTGFGFQPQSRPLQSLEDSEEELLEILQAYRTTTKRTPLSTHRIPLELFREETLPKCREHCCSTSCKGARENANTTSRSVGLHTLHSFGPNGSKRSRRTHVPATIHPKEKQNLWVPGSSFQVPDPSFWVSGSGFQLPSFGSQLLDMTTRKAGADELSVNPQGYTHQQLPSTFLWQRRFKMRRRVIERRPENAESGSPKGKQRAA</sequence>
<proteinExistence type="predicted"/>
<evidence type="ECO:0000313" key="2">
    <source>
        <dbReference type="Proteomes" id="UP000712600"/>
    </source>
</evidence>
<dbReference type="AlphaFoldDB" id="A0A8S9QP68"/>
<dbReference type="EMBL" id="QGKX02000996">
    <property type="protein sequence ID" value="KAF3554223.1"/>
    <property type="molecule type" value="Genomic_DNA"/>
</dbReference>
<reference evidence="1" key="1">
    <citation type="submission" date="2019-12" db="EMBL/GenBank/DDBJ databases">
        <title>Genome sequencing and annotation of Brassica cretica.</title>
        <authorList>
            <person name="Studholme D.J."/>
            <person name="Sarris P."/>
        </authorList>
    </citation>
    <scope>NUCLEOTIDE SEQUENCE</scope>
    <source>
        <strain evidence="1">PFS-109/04</strain>
        <tissue evidence="1">Leaf</tissue>
    </source>
</reference>
<protein>
    <submittedName>
        <fullName evidence="1">Uncharacterized protein</fullName>
    </submittedName>
</protein>
<organism evidence="1 2">
    <name type="scientific">Brassica cretica</name>
    <name type="common">Mustard</name>
    <dbReference type="NCBI Taxonomy" id="69181"/>
    <lineage>
        <taxon>Eukaryota</taxon>
        <taxon>Viridiplantae</taxon>
        <taxon>Streptophyta</taxon>
        <taxon>Embryophyta</taxon>
        <taxon>Tracheophyta</taxon>
        <taxon>Spermatophyta</taxon>
        <taxon>Magnoliopsida</taxon>
        <taxon>eudicotyledons</taxon>
        <taxon>Gunneridae</taxon>
        <taxon>Pentapetalae</taxon>
        <taxon>rosids</taxon>
        <taxon>malvids</taxon>
        <taxon>Brassicales</taxon>
        <taxon>Brassicaceae</taxon>
        <taxon>Brassiceae</taxon>
        <taxon>Brassica</taxon>
    </lineage>
</organism>
<name>A0A8S9QP68_BRACR</name>
<gene>
    <name evidence="1" type="ORF">F2Q69_00014503</name>
</gene>
<comment type="caution">
    <text evidence="1">The sequence shown here is derived from an EMBL/GenBank/DDBJ whole genome shotgun (WGS) entry which is preliminary data.</text>
</comment>